<reference evidence="1 2" key="1">
    <citation type="journal article" date="2015" name="Nature">
        <title>rRNA introns, odd ribosomes, and small enigmatic genomes across a large radiation of phyla.</title>
        <authorList>
            <person name="Brown C.T."/>
            <person name="Hug L.A."/>
            <person name="Thomas B.C."/>
            <person name="Sharon I."/>
            <person name="Castelle C.J."/>
            <person name="Singh A."/>
            <person name="Wilkins M.J."/>
            <person name="Williams K.H."/>
            <person name="Banfield J.F."/>
        </authorList>
    </citation>
    <scope>NUCLEOTIDE SEQUENCE [LARGE SCALE GENOMIC DNA]</scope>
</reference>
<evidence type="ECO:0000313" key="1">
    <source>
        <dbReference type="EMBL" id="KKQ96272.1"/>
    </source>
</evidence>
<accession>A0A0G0LYW3</accession>
<dbReference type="AlphaFoldDB" id="A0A0G0LYW3"/>
<dbReference type="EMBL" id="LBWA01000036">
    <property type="protein sequence ID" value="KKQ96272.1"/>
    <property type="molecule type" value="Genomic_DNA"/>
</dbReference>
<dbReference type="Proteomes" id="UP000034325">
    <property type="component" value="Unassembled WGS sequence"/>
</dbReference>
<organism evidence="1 2">
    <name type="scientific">Candidatus Woesebacteria bacterium GW2011_GWA1_39_12</name>
    <dbReference type="NCBI Taxonomy" id="1618549"/>
    <lineage>
        <taxon>Bacteria</taxon>
        <taxon>Candidatus Woeseibacteriota</taxon>
    </lineage>
</organism>
<protein>
    <submittedName>
        <fullName evidence="1">Uncharacterized protein</fullName>
    </submittedName>
</protein>
<comment type="caution">
    <text evidence="1">The sequence shown here is derived from an EMBL/GenBank/DDBJ whole genome shotgun (WGS) entry which is preliminary data.</text>
</comment>
<name>A0A0G0LYW3_9BACT</name>
<proteinExistence type="predicted"/>
<evidence type="ECO:0000313" key="2">
    <source>
        <dbReference type="Proteomes" id="UP000034325"/>
    </source>
</evidence>
<gene>
    <name evidence="1" type="ORF">UT23_C0036G0002</name>
</gene>
<sequence>MAIVSSLLIFIFVVGQSLGVIFLDSRFKAKTINKGKPPVYVALSRILKENTNPDDIIVTNLDTWGSWYGERKTIWYPMGPEWRQVFFNPDKIEGSFILENYILAGEFEISPEETYERQGARAILLVRNQ</sequence>